<dbReference type="Proteomes" id="UP000235145">
    <property type="component" value="Unassembled WGS sequence"/>
</dbReference>
<dbReference type="PANTHER" id="PTHR33067">
    <property type="entry name" value="RNA-DIRECTED DNA POLYMERASE-RELATED"/>
    <property type="match status" value="1"/>
</dbReference>
<reference evidence="1 2" key="1">
    <citation type="journal article" date="2017" name="Nat. Commun.">
        <title>Genome assembly with in vitro proximity ligation data and whole-genome triplication in lettuce.</title>
        <authorList>
            <person name="Reyes-Chin-Wo S."/>
            <person name="Wang Z."/>
            <person name="Yang X."/>
            <person name="Kozik A."/>
            <person name="Arikit S."/>
            <person name="Song C."/>
            <person name="Xia L."/>
            <person name="Froenicke L."/>
            <person name="Lavelle D.O."/>
            <person name="Truco M.J."/>
            <person name="Xia R."/>
            <person name="Zhu S."/>
            <person name="Xu C."/>
            <person name="Xu H."/>
            <person name="Xu X."/>
            <person name="Cox K."/>
            <person name="Korf I."/>
            <person name="Meyers B.C."/>
            <person name="Michelmore R.W."/>
        </authorList>
    </citation>
    <scope>NUCLEOTIDE SEQUENCE [LARGE SCALE GENOMIC DNA]</scope>
    <source>
        <strain evidence="2">cv. Salinas</strain>
        <tissue evidence="1">Seedlings</tissue>
    </source>
</reference>
<dbReference type="PANTHER" id="PTHR33067:SF35">
    <property type="entry name" value="ASPARTIC PEPTIDASE DDI1-TYPE DOMAIN-CONTAINING PROTEIN"/>
    <property type="match status" value="1"/>
</dbReference>
<dbReference type="Gene3D" id="2.40.70.10">
    <property type="entry name" value="Acid Proteases"/>
    <property type="match status" value="1"/>
</dbReference>
<dbReference type="AlphaFoldDB" id="A0A9R1XDI9"/>
<protein>
    <recommendedName>
        <fullName evidence="3">Reverse transcriptase domain-containing protein</fullName>
    </recommendedName>
</protein>
<organism evidence="1 2">
    <name type="scientific">Lactuca sativa</name>
    <name type="common">Garden lettuce</name>
    <dbReference type="NCBI Taxonomy" id="4236"/>
    <lineage>
        <taxon>Eukaryota</taxon>
        <taxon>Viridiplantae</taxon>
        <taxon>Streptophyta</taxon>
        <taxon>Embryophyta</taxon>
        <taxon>Tracheophyta</taxon>
        <taxon>Spermatophyta</taxon>
        <taxon>Magnoliopsida</taxon>
        <taxon>eudicotyledons</taxon>
        <taxon>Gunneridae</taxon>
        <taxon>Pentapetalae</taxon>
        <taxon>asterids</taxon>
        <taxon>campanulids</taxon>
        <taxon>Asterales</taxon>
        <taxon>Asteraceae</taxon>
        <taxon>Cichorioideae</taxon>
        <taxon>Cichorieae</taxon>
        <taxon>Lactucinae</taxon>
        <taxon>Lactuca</taxon>
    </lineage>
</organism>
<keyword evidence="2" id="KW-1185">Reference proteome</keyword>
<dbReference type="EMBL" id="NBSK02000004">
    <property type="protein sequence ID" value="KAJ0208821.1"/>
    <property type="molecule type" value="Genomic_DNA"/>
</dbReference>
<dbReference type="InterPro" id="IPR021109">
    <property type="entry name" value="Peptidase_aspartic_dom_sf"/>
</dbReference>
<dbReference type="CDD" id="cd00303">
    <property type="entry name" value="retropepsin_like"/>
    <property type="match status" value="1"/>
</dbReference>
<sequence>MPYSFYKNLDLPPLQKIRMTLQMADHSITHPHGIIEDLLVKVGKIIFPVDFVVLDMKEDEELPTILGRPFLSTTRALVDIYDSMLTLHVEDEEITFEMNQKVSYDKPRDEVLRMNNMEGENLNEIEEIEN</sequence>
<gene>
    <name evidence="1" type="ORF">LSAT_V11C400200830</name>
</gene>
<evidence type="ECO:0000313" key="1">
    <source>
        <dbReference type="EMBL" id="KAJ0208821.1"/>
    </source>
</evidence>
<accession>A0A9R1XDI9</accession>
<evidence type="ECO:0000313" key="2">
    <source>
        <dbReference type="Proteomes" id="UP000235145"/>
    </source>
</evidence>
<evidence type="ECO:0008006" key="3">
    <source>
        <dbReference type="Google" id="ProtNLM"/>
    </source>
</evidence>
<comment type="caution">
    <text evidence="1">The sequence shown here is derived from an EMBL/GenBank/DDBJ whole genome shotgun (WGS) entry which is preliminary data.</text>
</comment>
<name>A0A9R1XDI9_LACSA</name>
<proteinExistence type="predicted"/>